<evidence type="ECO:0000256" key="2">
    <source>
        <dbReference type="ARBA" id="ARBA00005001"/>
    </source>
</evidence>
<dbReference type="EMBL" id="WUMU01000017">
    <property type="protein sequence ID" value="MXN19198.1"/>
    <property type="molecule type" value="Genomic_DNA"/>
</dbReference>
<dbReference type="PROSITE" id="PS51318">
    <property type="entry name" value="TAT"/>
    <property type="match status" value="1"/>
</dbReference>
<dbReference type="SUPFAM" id="SSF74650">
    <property type="entry name" value="Galactose mutarotase-like"/>
    <property type="match status" value="1"/>
</dbReference>
<keyword evidence="8" id="KW-1185">Reference proteome</keyword>
<dbReference type="RefSeq" id="WP_160895324.1">
    <property type="nucleotide sequence ID" value="NZ_WUMU01000017.1"/>
</dbReference>
<feature type="domain" description="Glucan biosynthesis periplasmic MdoG C-terminal" evidence="6">
    <location>
        <begin position="47"/>
        <end position="523"/>
    </location>
</feature>
<dbReference type="AlphaFoldDB" id="A0A6L7G6Q7"/>
<protein>
    <submittedName>
        <fullName evidence="7">Glucan biosynthesis protein D</fullName>
    </submittedName>
</protein>
<dbReference type="PIRSF" id="PIRSF006281">
    <property type="entry name" value="MdoG"/>
    <property type="match status" value="1"/>
</dbReference>
<keyword evidence="5" id="KW-0574">Periplasm</keyword>
<accession>A0A6L7G6Q7</accession>
<dbReference type="GO" id="GO:0051274">
    <property type="term" value="P:beta-glucan biosynthetic process"/>
    <property type="evidence" value="ECO:0007669"/>
    <property type="project" value="TreeGrafter"/>
</dbReference>
<dbReference type="InterPro" id="IPR014718">
    <property type="entry name" value="GH-type_carb-bd"/>
</dbReference>
<dbReference type="InterPro" id="IPR013783">
    <property type="entry name" value="Ig-like_fold"/>
</dbReference>
<dbReference type="PANTHER" id="PTHR30504:SF3">
    <property type="entry name" value="GLUCANS BIOSYNTHESIS PROTEIN D"/>
    <property type="match status" value="1"/>
</dbReference>
<dbReference type="InterPro" id="IPR014438">
    <property type="entry name" value="Glucan_biosyn_MdoG/MdoD"/>
</dbReference>
<evidence type="ECO:0000313" key="7">
    <source>
        <dbReference type="EMBL" id="MXN19198.1"/>
    </source>
</evidence>
<proteinExistence type="inferred from homology"/>
<evidence type="ECO:0000313" key="8">
    <source>
        <dbReference type="Proteomes" id="UP000477911"/>
    </source>
</evidence>
<organism evidence="7 8">
    <name type="scientific">Pseudooceanicola albus</name>
    <dbReference type="NCBI Taxonomy" id="2692189"/>
    <lineage>
        <taxon>Bacteria</taxon>
        <taxon>Pseudomonadati</taxon>
        <taxon>Pseudomonadota</taxon>
        <taxon>Alphaproteobacteria</taxon>
        <taxon>Rhodobacterales</taxon>
        <taxon>Paracoccaceae</taxon>
        <taxon>Pseudooceanicola</taxon>
    </lineage>
</organism>
<sequence>MSADHVDRRRFLAAAAGTGAFFVLPELARAQAEATAAGTELGDPQPFSFDTLKQMARDLAQHGYTPMPVQDADIIHDIDYDAHSAIRFRKDRALFQGIPQDFPVDFFFPGRYFPDPVHMYLLQDGQAREIPFSKDFFDIPKGNPAENLTKTDGFAGFSVQDAQSQNDWMSFLGASYWRTAGYSGQFGLSARGLALDTAMPDGAEEFPRFTRFWLEEQGDGRVMTYALLESPRATGAYQILSWQDQGVVQEVSAQIFLRGDVNRLGLAPLTSMYWFGKHDHQVSSDWRPEVHDSDGLEIHSGTGERIFRPLNNPPRVMVNSFATPSPAGFGLMQRERSFQQYQDDGVFYEKRASAWIAPKGDWGQGAVTLIELPTNDETFDNIVAFWTPDGPAAKDQSYTLDYRLSWLEDCPVPPISTRFIAVRIGAGGVPGQDRPHGVVKIVCDFDGMGFAGLKRGPDTVPVITASRGEILGAAAYPVVGESYWRTLFDLDFSKLASDDNEPINLRLYVADKGEAKTETLLLQLFPSQLRALLASHG</sequence>
<dbReference type="UniPathway" id="UPA00637"/>
<evidence type="ECO:0000259" key="6">
    <source>
        <dbReference type="Pfam" id="PF04349"/>
    </source>
</evidence>
<dbReference type="GO" id="GO:0030288">
    <property type="term" value="C:outer membrane-bounded periplasmic space"/>
    <property type="evidence" value="ECO:0007669"/>
    <property type="project" value="TreeGrafter"/>
</dbReference>
<dbReference type="SUPFAM" id="SSF81296">
    <property type="entry name" value="E set domains"/>
    <property type="match status" value="1"/>
</dbReference>
<dbReference type="GO" id="GO:0030246">
    <property type="term" value="F:carbohydrate binding"/>
    <property type="evidence" value="ECO:0007669"/>
    <property type="project" value="InterPro"/>
</dbReference>
<reference evidence="7 8" key="1">
    <citation type="submission" date="2019-12" db="EMBL/GenBank/DDBJ databases">
        <authorList>
            <person name="Li M."/>
        </authorList>
    </citation>
    <scope>NUCLEOTIDE SEQUENCE [LARGE SCALE GENOMIC DNA]</scope>
    <source>
        <strain evidence="7 8">GBMRC 2024</strain>
    </source>
</reference>
<evidence type="ECO:0000256" key="5">
    <source>
        <dbReference type="ARBA" id="ARBA00022764"/>
    </source>
</evidence>
<evidence type="ECO:0000256" key="4">
    <source>
        <dbReference type="ARBA" id="ARBA00022729"/>
    </source>
</evidence>
<gene>
    <name evidence="7" type="ORF">GR170_15255</name>
</gene>
<dbReference type="Proteomes" id="UP000477911">
    <property type="component" value="Unassembled WGS sequence"/>
</dbReference>
<dbReference type="Gene3D" id="2.60.40.10">
    <property type="entry name" value="Immunoglobulins"/>
    <property type="match status" value="1"/>
</dbReference>
<dbReference type="InterPro" id="IPR007444">
    <property type="entry name" value="Glucan_biosyn_MdoG_C"/>
</dbReference>
<keyword evidence="4" id="KW-0732">Signal</keyword>
<comment type="caution">
    <text evidence="7">The sequence shown here is derived from an EMBL/GenBank/DDBJ whole genome shotgun (WGS) entry which is preliminary data.</text>
</comment>
<evidence type="ECO:0000256" key="1">
    <source>
        <dbReference type="ARBA" id="ARBA00004418"/>
    </source>
</evidence>
<dbReference type="GO" id="GO:0003824">
    <property type="term" value="F:catalytic activity"/>
    <property type="evidence" value="ECO:0007669"/>
    <property type="project" value="InterPro"/>
</dbReference>
<dbReference type="PANTHER" id="PTHR30504">
    <property type="entry name" value="GLUCANS BIOSYNTHESIS PROTEIN"/>
    <property type="match status" value="1"/>
</dbReference>
<dbReference type="InterPro" id="IPR011013">
    <property type="entry name" value="Gal_mutarotase_sf_dom"/>
</dbReference>
<dbReference type="Gene3D" id="2.70.98.10">
    <property type="match status" value="1"/>
</dbReference>
<comment type="pathway">
    <text evidence="2">Glycan metabolism; osmoregulated periplasmic glucan (OPG) biosynthesis.</text>
</comment>
<evidence type="ECO:0000256" key="3">
    <source>
        <dbReference type="ARBA" id="ARBA00009284"/>
    </source>
</evidence>
<dbReference type="InterPro" id="IPR006311">
    <property type="entry name" value="TAT_signal"/>
</dbReference>
<name>A0A6L7G6Q7_9RHOB</name>
<comment type="similarity">
    <text evidence="3">Belongs to the OpgD/OpgG family.</text>
</comment>
<dbReference type="Pfam" id="PF04349">
    <property type="entry name" value="MdoG"/>
    <property type="match status" value="1"/>
</dbReference>
<comment type="subcellular location">
    <subcellularLocation>
        <location evidence="1">Periplasm</location>
    </subcellularLocation>
</comment>
<dbReference type="InterPro" id="IPR014756">
    <property type="entry name" value="Ig_E-set"/>
</dbReference>